<comment type="caution">
    <text evidence="3">The sequence shown here is derived from an EMBL/GenBank/DDBJ whole genome shotgun (WGS) entry which is preliminary data.</text>
</comment>
<proteinExistence type="predicted"/>
<dbReference type="PANTHER" id="PTHR43625">
    <property type="entry name" value="AFLATOXIN B1 ALDEHYDE REDUCTASE"/>
    <property type="match status" value="1"/>
</dbReference>
<dbReference type="SUPFAM" id="SSF51430">
    <property type="entry name" value="NAD(P)-linked oxidoreductase"/>
    <property type="match status" value="1"/>
</dbReference>
<evidence type="ECO:0000259" key="2">
    <source>
        <dbReference type="Pfam" id="PF00248"/>
    </source>
</evidence>
<reference evidence="3 4" key="1">
    <citation type="submission" date="2013-10" db="EMBL/GenBank/DDBJ databases">
        <title>The Genome Sequence of Acinetobacter nectaris CIP 110549.</title>
        <authorList>
            <consortium name="The Broad Institute Genomics Platform"/>
            <consortium name="The Broad Institute Genome Sequencing Center for Infectious Disease"/>
            <person name="Cerqueira G."/>
            <person name="Feldgarden M."/>
            <person name="Courvalin P."/>
            <person name="Grillot-Courvalin C."/>
            <person name="Clermont D."/>
            <person name="Rocha E."/>
            <person name="Yoon E.-J."/>
            <person name="Nemec A."/>
            <person name="Young S.K."/>
            <person name="Zeng Q."/>
            <person name="Gargeya S."/>
            <person name="Fitzgerald M."/>
            <person name="Abouelleil A."/>
            <person name="Alvarado L."/>
            <person name="Berlin A.M."/>
            <person name="Chapman S.B."/>
            <person name="Gainer-Dewar J."/>
            <person name="Goldberg J."/>
            <person name="Gnerre S."/>
            <person name="Griggs A."/>
            <person name="Gujja S."/>
            <person name="Hansen M."/>
            <person name="Howarth C."/>
            <person name="Imamovic A."/>
            <person name="Ireland A."/>
            <person name="Larimer J."/>
            <person name="McCowan C."/>
            <person name="Murphy C."/>
            <person name="Pearson M."/>
            <person name="Poon T.W."/>
            <person name="Priest M."/>
            <person name="Roberts A."/>
            <person name="Saif S."/>
            <person name="Shea T."/>
            <person name="Sykes S."/>
            <person name="Wortman J."/>
            <person name="Nusbaum C."/>
            <person name="Birren B."/>
        </authorList>
    </citation>
    <scope>NUCLEOTIDE SEQUENCE [LARGE SCALE GENOMIC DNA]</scope>
    <source>
        <strain evidence="3 4">CIP 110549</strain>
    </source>
</reference>
<dbReference type="RefSeq" id="WP_023273782.1">
    <property type="nucleotide sequence ID" value="NZ_KI530735.1"/>
</dbReference>
<dbReference type="PANTHER" id="PTHR43625:SF40">
    <property type="entry name" value="ALDO-KETO REDUCTASE YAKC [NADP(+)]"/>
    <property type="match status" value="1"/>
</dbReference>
<name>V2TIN6_9GAMM</name>
<dbReference type="OrthoDB" id="9772407at2"/>
<dbReference type="EMBL" id="AYER01000009">
    <property type="protein sequence ID" value="ESK37736.1"/>
    <property type="molecule type" value="Genomic_DNA"/>
</dbReference>
<accession>V2TIN6</accession>
<evidence type="ECO:0000313" key="3">
    <source>
        <dbReference type="EMBL" id="ESK37736.1"/>
    </source>
</evidence>
<sequence>MKQRKIGELEVSSIGMGCMGMSSAYGGLEEKEAIYILHQAVELGINFFDTAEVYGPFANEQLLQKAFKDYKDIFIATKFGFQLDPSKEGIKQVCGLDSHPKNIRKVAEESLKRLGRETIDLFYQHRVDPTIPIEDVVGTMADLIYEGKIQHIGLCEVSANTLRKAHAVHPITAVQSEYSLWSREAEQKILPTCTALNIGFVPYSPLGRGFLTGQLQIENLGENDFRKNLPRFQKTAVEQNHYLIQQLEQISQFYHCSNAQLALAWMLHKYAHLVPIPGIRRINHLQDNIAASDITIEQEHILKIDEIFLPEHIAGERYNEQELQMIDI</sequence>
<evidence type="ECO:0000313" key="4">
    <source>
        <dbReference type="Proteomes" id="UP000023785"/>
    </source>
</evidence>
<evidence type="ECO:0000256" key="1">
    <source>
        <dbReference type="ARBA" id="ARBA00023002"/>
    </source>
</evidence>
<dbReference type="PATRIC" id="fig|1392540.3.peg.2091"/>
<dbReference type="InterPro" id="IPR023210">
    <property type="entry name" value="NADP_OxRdtase_dom"/>
</dbReference>
<dbReference type="HOGENOM" id="CLU_023205_2_1_6"/>
<dbReference type="InterPro" id="IPR050791">
    <property type="entry name" value="Aldo-Keto_reductase"/>
</dbReference>
<dbReference type="InterPro" id="IPR036812">
    <property type="entry name" value="NAD(P)_OxRdtase_dom_sf"/>
</dbReference>
<dbReference type="AlphaFoldDB" id="V2TIN6"/>
<dbReference type="Proteomes" id="UP000023785">
    <property type="component" value="Unassembled WGS sequence"/>
</dbReference>
<dbReference type="Gene3D" id="3.20.20.100">
    <property type="entry name" value="NADP-dependent oxidoreductase domain"/>
    <property type="match status" value="1"/>
</dbReference>
<dbReference type="Pfam" id="PF00248">
    <property type="entry name" value="Aldo_ket_red"/>
    <property type="match status" value="1"/>
</dbReference>
<dbReference type="GO" id="GO:0016491">
    <property type="term" value="F:oxidoreductase activity"/>
    <property type="evidence" value="ECO:0007669"/>
    <property type="project" value="UniProtKB-KW"/>
</dbReference>
<dbReference type="eggNOG" id="COG0667">
    <property type="taxonomic scope" value="Bacteria"/>
</dbReference>
<protein>
    <recommendedName>
        <fullName evidence="2">NADP-dependent oxidoreductase domain-containing protein</fullName>
    </recommendedName>
</protein>
<dbReference type="CDD" id="cd19076">
    <property type="entry name" value="AKR_AKR13A_13D"/>
    <property type="match status" value="1"/>
</dbReference>
<dbReference type="STRING" id="1392540.P256_02172"/>
<organism evidence="3 4">
    <name type="scientific">Acinetobacter nectaris CIP 110549</name>
    <dbReference type="NCBI Taxonomy" id="1392540"/>
    <lineage>
        <taxon>Bacteria</taxon>
        <taxon>Pseudomonadati</taxon>
        <taxon>Pseudomonadota</taxon>
        <taxon>Gammaproteobacteria</taxon>
        <taxon>Moraxellales</taxon>
        <taxon>Moraxellaceae</taxon>
        <taxon>Acinetobacter</taxon>
    </lineage>
</organism>
<keyword evidence="1" id="KW-0560">Oxidoreductase</keyword>
<feature type="domain" description="NADP-dependent oxidoreductase" evidence="2">
    <location>
        <begin position="14"/>
        <end position="307"/>
    </location>
</feature>
<keyword evidence="4" id="KW-1185">Reference proteome</keyword>
<dbReference type="GO" id="GO:0005737">
    <property type="term" value="C:cytoplasm"/>
    <property type="evidence" value="ECO:0007669"/>
    <property type="project" value="TreeGrafter"/>
</dbReference>
<gene>
    <name evidence="3" type="ORF">P256_02172</name>
</gene>